<dbReference type="Proteomes" id="UP001476798">
    <property type="component" value="Unassembled WGS sequence"/>
</dbReference>
<organism evidence="1 2">
    <name type="scientific">Goodea atripinnis</name>
    <dbReference type="NCBI Taxonomy" id="208336"/>
    <lineage>
        <taxon>Eukaryota</taxon>
        <taxon>Metazoa</taxon>
        <taxon>Chordata</taxon>
        <taxon>Craniata</taxon>
        <taxon>Vertebrata</taxon>
        <taxon>Euteleostomi</taxon>
        <taxon>Actinopterygii</taxon>
        <taxon>Neopterygii</taxon>
        <taxon>Teleostei</taxon>
        <taxon>Neoteleostei</taxon>
        <taxon>Acanthomorphata</taxon>
        <taxon>Ovalentaria</taxon>
        <taxon>Atherinomorphae</taxon>
        <taxon>Cyprinodontiformes</taxon>
        <taxon>Goodeidae</taxon>
        <taxon>Goodea</taxon>
    </lineage>
</organism>
<comment type="caution">
    <text evidence="1">The sequence shown here is derived from an EMBL/GenBank/DDBJ whole genome shotgun (WGS) entry which is preliminary data.</text>
</comment>
<keyword evidence="2" id="KW-1185">Reference proteome</keyword>
<name>A0ABV0PTN4_9TELE</name>
<reference evidence="1 2" key="1">
    <citation type="submission" date="2021-06" db="EMBL/GenBank/DDBJ databases">
        <authorList>
            <person name="Palmer J.M."/>
        </authorList>
    </citation>
    <scope>NUCLEOTIDE SEQUENCE [LARGE SCALE GENOMIC DNA]</scope>
    <source>
        <strain evidence="1 2">GA_2019</strain>
        <tissue evidence="1">Muscle</tissue>
    </source>
</reference>
<feature type="non-terminal residue" evidence="1">
    <location>
        <position position="1"/>
    </location>
</feature>
<sequence>TSGFFKSPEAEDPGVSHIGLAVDPMLRTWVWIKRRAHKARAHIVTHIHRRYGEAKKMKSKVNC</sequence>
<accession>A0ABV0PTN4</accession>
<gene>
    <name evidence="1" type="ORF">GOODEAATRI_030216</name>
</gene>
<proteinExistence type="predicted"/>
<evidence type="ECO:0000313" key="2">
    <source>
        <dbReference type="Proteomes" id="UP001476798"/>
    </source>
</evidence>
<dbReference type="EMBL" id="JAHRIO010084666">
    <property type="protein sequence ID" value="MEQ2186592.1"/>
    <property type="molecule type" value="Genomic_DNA"/>
</dbReference>
<protein>
    <submittedName>
        <fullName evidence="1">Uncharacterized protein</fullName>
    </submittedName>
</protein>
<evidence type="ECO:0000313" key="1">
    <source>
        <dbReference type="EMBL" id="MEQ2186592.1"/>
    </source>
</evidence>